<accession>A0ABN6CM63</accession>
<keyword evidence="2" id="KW-1133">Transmembrane helix</keyword>
<feature type="region of interest" description="Disordered" evidence="1">
    <location>
        <begin position="1"/>
        <end position="63"/>
    </location>
</feature>
<evidence type="ECO:0000313" key="3">
    <source>
        <dbReference type="EMBL" id="BCJ46145.1"/>
    </source>
</evidence>
<dbReference type="RefSeq" id="WP_189332976.1">
    <property type="nucleotide sequence ID" value="NZ_AP023356.1"/>
</dbReference>
<feature type="region of interest" description="Disordered" evidence="1">
    <location>
        <begin position="183"/>
        <end position="216"/>
    </location>
</feature>
<evidence type="ECO:0008006" key="5">
    <source>
        <dbReference type="Google" id="ProtNLM"/>
    </source>
</evidence>
<evidence type="ECO:0000313" key="4">
    <source>
        <dbReference type="Proteomes" id="UP000676967"/>
    </source>
</evidence>
<organism evidence="3 4">
    <name type="scientific">Actinoplanes ianthinogenes</name>
    <dbReference type="NCBI Taxonomy" id="122358"/>
    <lineage>
        <taxon>Bacteria</taxon>
        <taxon>Bacillati</taxon>
        <taxon>Actinomycetota</taxon>
        <taxon>Actinomycetes</taxon>
        <taxon>Micromonosporales</taxon>
        <taxon>Micromonosporaceae</taxon>
        <taxon>Actinoplanes</taxon>
    </lineage>
</organism>
<sequence length="326" mass="33806">MNQDFPGPPHQVPGPAPAPPPHDPQAPPPMYSAPPPAAYPAPGGPAYPPPGGPAYPAPGGPAYPPPGGPAYPSPYGAYPPATYPGHQPYPGQPYPPTGYPPPIHPAYPMYGPAPKREINNAAIAALFFAAIGALPLGVILGFVALSQIAKRGERGRGLAIGALSVASLYLLIGVTAILVDDDDDGDEPPAAGRPPAATATAPVRTGSTSGPGRRDVEDLQLGDCLSYVDPDGSAESFTVELCSQSHGGEVYDIWTFPAGAYPGDTEADETAGDRCGKDLKRYAVGKFANARVLYVYPTRASWDFDRRVVCIAVPPTGEWEGSMVHP</sequence>
<name>A0ABN6CM63_9ACTN</name>
<dbReference type="EMBL" id="AP023356">
    <property type="protein sequence ID" value="BCJ46145.1"/>
    <property type="molecule type" value="Genomic_DNA"/>
</dbReference>
<dbReference type="PRINTS" id="PR01217">
    <property type="entry name" value="PRICHEXTENSN"/>
</dbReference>
<keyword evidence="2" id="KW-0812">Transmembrane</keyword>
<feature type="transmembrane region" description="Helical" evidence="2">
    <location>
        <begin position="122"/>
        <end position="145"/>
    </location>
</feature>
<dbReference type="Proteomes" id="UP000676967">
    <property type="component" value="Chromosome"/>
</dbReference>
<proteinExistence type="predicted"/>
<keyword evidence="2" id="KW-0472">Membrane</keyword>
<reference evidence="3 4" key="1">
    <citation type="submission" date="2020-08" db="EMBL/GenBank/DDBJ databases">
        <title>Whole genome shotgun sequence of Actinoplanes ianthinogenes NBRC 13996.</title>
        <authorList>
            <person name="Komaki H."/>
            <person name="Tamura T."/>
        </authorList>
    </citation>
    <scope>NUCLEOTIDE SEQUENCE [LARGE SCALE GENOMIC DNA]</scope>
    <source>
        <strain evidence="3 4">NBRC 13996</strain>
    </source>
</reference>
<protein>
    <recommendedName>
        <fullName evidence="5">Septum formation-related domain-containing protein</fullName>
    </recommendedName>
</protein>
<feature type="compositionally biased region" description="Low complexity" evidence="1">
    <location>
        <begin position="188"/>
        <end position="202"/>
    </location>
</feature>
<keyword evidence="4" id="KW-1185">Reference proteome</keyword>
<gene>
    <name evidence="3" type="ORF">Aiant_68020</name>
</gene>
<evidence type="ECO:0000256" key="2">
    <source>
        <dbReference type="SAM" id="Phobius"/>
    </source>
</evidence>
<feature type="transmembrane region" description="Helical" evidence="2">
    <location>
        <begin position="157"/>
        <end position="179"/>
    </location>
</feature>
<evidence type="ECO:0000256" key="1">
    <source>
        <dbReference type="SAM" id="MobiDB-lite"/>
    </source>
</evidence>